<evidence type="ECO:0000313" key="8">
    <source>
        <dbReference type="Proteomes" id="UP000321891"/>
    </source>
</evidence>
<accession>A0A0D6N0B0</accession>
<evidence type="ECO:0000259" key="4">
    <source>
        <dbReference type="Pfam" id="PF04577"/>
    </source>
</evidence>
<organism evidence="5 7">
    <name type="scientific">Acetobacter cibinongensis</name>
    <dbReference type="NCBI Taxonomy" id="146475"/>
    <lineage>
        <taxon>Bacteria</taxon>
        <taxon>Pseudomonadati</taxon>
        <taxon>Pseudomonadota</taxon>
        <taxon>Alphaproteobacteria</taxon>
        <taxon>Acetobacterales</taxon>
        <taxon>Acetobacteraceae</taxon>
        <taxon>Acetobacter</taxon>
    </lineage>
</organism>
<dbReference type="AlphaFoldDB" id="A0A0D6N0B0"/>
<dbReference type="InterPro" id="IPR007657">
    <property type="entry name" value="Glycosyltransferase_61"/>
</dbReference>
<comment type="caution">
    <text evidence="5">The sequence shown here is derived from an EMBL/GenBank/DDBJ whole genome shotgun (WGS) entry which is preliminary data.</text>
</comment>
<dbReference type="Proteomes" id="UP000321891">
    <property type="component" value="Unassembled WGS sequence"/>
</dbReference>
<dbReference type="InterPro" id="IPR049625">
    <property type="entry name" value="Glyco_transf_61_cat"/>
</dbReference>
<dbReference type="GO" id="GO:0016757">
    <property type="term" value="F:glycosyltransferase activity"/>
    <property type="evidence" value="ECO:0007669"/>
    <property type="project" value="UniProtKB-KW"/>
</dbReference>
<gene>
    <name evidence="5" type="ORF">Abci_002_052</name>
    <name evidence="6" type="ORF">ACI01nite_21550</name>
</gene>
<dbReference type="EMBL" id="BJVU01000010">
    <property type="protein sequence ID" value="GEL59553.1"/>
    <property type="molecule type" value="Genomic_DNA"/>
</dbReference>
<feature type="domain" description="Glycosyltransferase 61 catalytic" evidence="4">
    <location>
        <begin position="128"/>
        <end position="297"/>
    </location>
</feature>
<dbReference type="EMBL" id="BAMV01000002">
    <property type="protein sequence ID" value="GAN59175.1"/>
    <property type="molecule type" value="Genomic_DNA"/>
</dbReference>
<evidence type="ECO:0000313" key="6">
    <source>
        <dbReference type="EMBL" id="GEL59553.1"/>
    </source>
</evidence>
<proteinExistence type="predicted"/>
<evidence type="ECO:0000256" key="1">
    <source>
        <dbReference type="ARBA" id="ARBA00022676"/>
    </source>
</evidence>
<dbReference type="PANTHER" id="PTHR20961">
    <property type="entry name" value="GLYCOSYLTRANSFERASE"/>
    <property type="match status" value="1"/>
</dbReference>
<evidence type="ECO:0000256" key="2">
    <source>
        <dbReference type="ARBA" id="ARBA00022679"/>
    </source>
</evidence>
<reference evidence="5 7" key="1">
    <citation type="submission" date="2012-11" db="EMBL/GenBank/DDBJ databases">
        <title>Whole genome sequence of Acetobacter cibinongensis 4H-1.</title>
        <authorList>
            <person name="Azuma Y."/>
            <person name="Higashiura N."/>
            <person name="Hirakawa H."/>
            <person name="Matsushita K."/>
        </authorList>
    </citation>
    <scope>NUCLEOTIDE SEQUENCE [LARGE SCALE GENOMIC DNA]</scope>
    <source>
        <strain evidence="5 7">4H-1</strain>
    </source>
</reference>
<evidence type="ECO:0000256" key="3">
    <source>
        <dbReference type="ARBA" id="ARBA00023180"/>
    </source>
</evidence>
<sequence>MTGTMLTVDINSLHRHEFTPLFSPAFTLPTPRVQNLKIIPPQILEAMRPGWLTGQHAARPIQVTKLFDVFVTEEGLVFTQDRKLIAQSITQHSPQECQGAYERLTVQGAYQSIEQPSLLLRKRGDHNYGHWLVEVLPKLWAAEHRVAVTTLVVPALASAMQSIIRDSIALSAARHYAYLPLSTQDICFFKELVLVHGLTEHGVYMSPQVFARTDAMRMSLPESQPMKIYVERTQSARRVVNAADCQKVLQQKGFISVDPAHLTFLEQVRLFKNAVCVVGVMGAGMANMAFCPPGCKTVVLAPATMPDTFFSFIAGLRGLNYTEIRGPMTPETMSWDEPFSIDPAQLEASLAV</sequence>
<dbReference type="Pfam" id="PF04577">
    <property type="entry name" value="Glyco_transf_61"/>
    <property type="match status" value="1"/>
</dbReference>
<dbReference type="STRING" id="1231339.Abci_002_052"/>
<name>A0A0D6N0B0_9PROT</name>
<reference evidence="6 8" key="2">
    <citation type="submission" date="2019-07" db="EMBL/GenBank/DDBJ databases">
        <title>Whole genome shotgun sequence of Acetobacter cibinongensis NBRC 16605.</title>
        <authorList>
            <person name="Hosoyama A."/>
            <person name="Uohara A."/>
            <person name="Ohji S."/>
            <person name="Ichikawa N."/>
        </authorList>
    </citation>
    <scope>NUCLEOTIDE SEQUENCE [LARGE SCALE GENOMIC DNA]</scope>
    <source>
        <strain evidence="6 8">NBRC 16605</strain>
    </source>
</reference>
<accession>A0A6N3SSW5</accession>
<keyword evidence="1" id="KW-0328">Glycosyltransferase</keyword>
<dbReference type="Proteomes" id="UP000032671">
    <property type="component" value="Unassembled WGS sequence"/>
</dbReference>
<keyword evidence="3" id="KW-0325">Glycoprotein</keyword>
<keyword evidence="2" id="KW-0808">Transferase</keyword>
<evidence type="ECO:0000313" key="7">
    <source>
        <dbReference type="Proteomes" id="UP000032671"/>
    </source>
</evidence>
<protein>
    <recommendedName>
        <fullName evidence="4">Glycosyltransferase 61 catalytic domain-containing protein</fullName>
    </recommendedName>
</protein>
<keyword evidence="8" id="KW-1185">Reference proteome</keyword>
<evidence type="ECO:0000313" key="5">
    <source>
        <dbReference type="EMBL" id="GAN59175.1"/>
    </source>
</evidence>